<name>V5XD21_MYCNE</name>
<feature type="transmembrane region" description="Helical" evidence="7">
    <location>
        <begin position="21"/>
        <end position="54"/>
    </location>
</feature>
<dbReference type="InterPro" id="IPR049453">
    <property type="entry name" value="Memb_transporter_dom"/>
</dbReference>
<feature type="transmembrane region" description="Helical" evidence="7">
    <location>
        <begin position="351"/>
        <end position="381"/>
    </location>
</feature>
<dbReference type="PANTHER" id="PTHR30509">
    <property type="entry name" value="P-HYDROXYBENZOIC ACID EFFLUX PUMP SUBUNIT-RELATED"/>
    <property type="match status" value="1"/>
</dbReference>
<dbReference type="PANTHER" id="PTHR30509:SF9">
    <property type="entry name" value="MULTIDRUG RESISTANCE PROTEIN MDTO"/>
    <property type="match status" value="1"/>
</dbReference>
<feature type="domain" description="Integral membrane bound transporter" evidence="8">
    <location>
        <begin position="360"/>
        <end position="482"/>
    </location>
</feature>
<evidence type="ECO:0000256" key="6">
    <source>
        <dbReference type="ARBA" id="ARBA00043993"/>
    </source>
</evidence>
<reference evidence="9 10" key="1">
    <citation type="journal article" date="2014" name="Genome Announc.">
        <title>Complete Genome Sequence of Sterol-Transforming Mycobacterium neoaurum Strain VKM Ac-1815D.</title>
        <authorList>
            <person name="Shtratnikova V.Y."/>
            <person name="Bragin E.Y."/>
            <person name="Dovbnya D.V."/>
            <person name="Pekov Y.A."/>
            <person name="Schelkunov M.I."/>
            <person name="Strizhov N."/>
            <person name="Ivashina T.V."/>
            <person name="Ashapkin V.V."/>
            <person name="Donova M.V."/>
        </authorList>
    </citation>
    <scope>NUCLEOTIDE SEQUENCE [LARGE SCALE GENOMIC DNA]</scope>
    <source>
        <strain evidence="9 10">VKM Ac-1815D</strain>
    </source>
</reference>
<keyword evidence="4 7" id="KW-1133">Transmembrane helix</keyword>
<evidence type="ECO:0000256" key="7">
    <source>
        <dbReference type="SAM" id="Phobius"/>
    </source>
</evidence>
<dbReference type="EMBL" id="CP006936">
    <property type="protein sequence ID" value="AHC25912.1"/>
    <property type="molecule type" value="Genomic_DNA"/>
</dbReference>
<keyword evidence="5 7" id="KW-0472">Membrane</keyword>
<keyword evidence="10" id="KW-1185">Reference proteome</keyword>
<dbReference type="RefSeq" id="WP_019510036.1">
    <property type="nucleotide sequence ID" value="NC_023036.2"/>
</dbReference>
<feature type="transmembrane region" description="Helical" evidence="7">
    <location>
        <begin position="92"/>
        <end position="125"/>
    </location>
</feature>
<evidence type="ECO:0000256" key="5">
    <source>
        <dbReference type="ARBA" id="ARBA00023136"/>
    </source>
</evidence>
<dbReference type="GO" id="GO:0005886">
    <property type="term" value="C:plasma membrane"/>
    <property type="evidence" value="ECO:0007669"/>
    <property type="project" value="UniProtKB-SubCell"/>
</dbReference>
<comment type="similarity">
    <text evidence="6">Belongs to the YccS/YhfK family.</text>
</comment>
<evidence type="ECO:0000313" key="9">
    <source>
        <dbReference type="EMBL" id="AHC25912.1"/>
    </source>
</evidence>
<comment type="subcellular location">
    <subcellularLocation>
        <location evidence="1">Cell membrane</location>
        <topology evidence="1">Multi-pass membrane protein</topology>
    </subcellularLocation>
</comment>
<protein>
    <submittedName>
        <fullName evidence="9">Membrane protein</fullName>
    </submittedName>
</protein>
<accession>V5XD21</accession>
<evidence type="ECO:0000313" key="10">
    <source>
        <dbReference type="Proteomes" id="UP000018763"/>
    </source>
</evidence>
<dbReference type="GeneID" id="43450892"/>
<dbReference type="HOGENOM" id="CLU_013315_4_0_11"/>
<evidence type="ECO:0000256" key="2">
    <source>
        <dbReference type="ARBA" id="ARBA00022475"/>
    </source>
</evidence>
<evidence type="ECO:0000259" key="8">
    <source>
        <dbReference type="Pfam" id="PF13515"/>
    </source>
</evidence>
<dbReference type="Pfam" id="PF13515">
    <property type="entry name" value="FUSC_2"/>
    <property type="match status" value="1"/>
</dbReference>
<dbReference type="eggNOG" id="COG1289">
    <property type="taxonomic scope" value="Bacteria"/>
</dbReference>
<dbReference type="AlphaFoldDB" id="V5XD21"/>
<sequence>MTTSRRLRLTLYDSGAVIRSLAGVVAITVPAILLGIPAQLSAVASAAMAGMVAGASALQDSPRGRFPIVVLVSAEMALAVLLGALTGGSDLALLIALALWCVVAGLHWALSANAGLVAAAGAALLLTAEPPATASAAVSAAALALAAGLTQAVLIALWPQRRWRDQRSALTRAYLSLATYAGSMLTDPGAEMNAEPLLQLREAFTVNEAMAKRRPPIYRGWYGLPERISESLTGLREHTDDEAVARLLRAAADLLTVIAHARRRSRQDLGHALGQLAGSAQAVGGGEPRDTAVRLVGQLREAVELRYGQFEPEQVAHLRRPGLPHALAAAVHLMREQTDRYSPILRHTIRLAAATVIGVAVWRFAGVPHGAWIALTVLMVLRPETAHTYTRCVWRIVGTAAGVALGAVIVAVSGPSPIASTVLAVLLIALAYASAEVSYLAVNTAIAAALVLLLNTGGTGDAAAIADRLLAVLIGGALAVTVHVALPDNALVRLRQRAGELLKTEIDYAAMVVRAFVHDLDHPKEALESAWARAVSARTAFEATAGATGTDWQQLRRWMRSYRAALNAVTTSCATLEANLPAHPPADLNREFVAAVDEYVKALSGNPATPAAPWRVDTDALLAANAGVRTAAALLTDADGAERVLVAEIATITAVVTEVAASDIQVA</sequence>
<feature type="transmembrane region" description="Helical" evidence="7">
    <location>
        <begin position="469"/>
        <end position="486"/>
    </location>
</feature>
<dbReference type="KEGG" id="mne:D174_15540"/>
<feature type="transmembrane region" description="Helical" evidence="7">
    <location>
        <begin position="440"/>
        <end position="457"/>
    </location>
</feature>
<evidence type="ECO:0000256" key="4">
    <source>
        <dbReference type="ARBA" id="ARBA00022989"/>
    </source>
</evidence>
<feature type="transmembrane region" description="Helical" evidence="7">
    <location>
        <begin position="418"/>
        <end position="434"/>
    </location>
</feature>
<keyword evidence="3 7" id="KW-0812">Transmembrane</keyword>
<proteinExistence type="inferred from homology"/>
<gene>
    <name evidence="9" type="ORF">D174_15540</name>
</gene>
<dbReference type="Proteomes" id="UP000018763">
    <property type="component" value="Chromosome"/>
</dbReference>
<organism evidence="9 10">
    <name type="scientific">Mycolicibacterium neoaurum VKM Ac-1815D</name>
    <dbReference type="NCBI Taxonomy" id="700508"/>
    <lineage>
        <taxon>Bacteria</taxon>
        <taxon>Bacillati</taxon>
        <taxon>Actinomycetota</taxon>
        <taxon>Actinomycetes</taxon>
        <taxon>Mycobacteriales</taxon>
        <taxon>Mycobacteriaceae</taxon>
        <taxon>Mycolicibacterium</taxon>
    </lineage>
</organism>
<keyword evidence="2" id="KW-1003">Cell membrane</keyword>
<evidence type="ECO:0000256" key="1">
    <source>
        <dbReference type="ARBA" id="ARBA00004651"/>
    </source>
</evidence>
<feature type="transmembrane region" description="Helical" evidence="7">
    <location>
        <begin position="137"/>
        <end position="158"/>
    </location>
</feature>
<evidence type="ECO:0000256" key="3">
    <source>
        <dbReference type="ARBA" id="ARBA00022692"/>
    </source>
</evidence>